<name>A0A2T7NHU4_POMCA</name>
<protein>
    <recommendedName>
        <fullName evidence="1">SCP domain-containing protein</fullName>
    </recommendedName>
</protein>
<dbReference type="Pfam" id="PF00188">
    <property type="entry name" value="CAP"/>
    <property type="match status" value="1"/>
</dbReference>
<evidence type="ECO:0000313" key="3">
    <source>
        <dbReference type="Proteomes" id="UP000245119"/>
    </source>
</evidence>
<comment type="caution">
    <text evidence="2">The sequence shown here is derived from an EMBL/GenBank/DDBJ whole genome shotgun (WGS) entry which is preliminary data.</text>
</comment>
<gene>
    <name evidence="2" type="ORF">C0Q70_18911</name>
</gene>
<dbReference type="OrthoDB" id="21413at2759"/>
<dbReference type="EMBL" id="PZQS01000012">
    <property type="protein sequence ID" value="PVD20750.1"/>
    <property type="molecule type" value="Genomic_DNA"/>
</dbReference>
<accession>A0A2T7NHU4</accession>
<reference evidence="2 3" key="1">
    <citation type="submission" date="2018-04" db="EMBL/GenBank/DDBJ databases">
        <title>The genome of golden apple snail Pomacea canaliculata provides insight into stress tolerance and invasive adaptation.</title>
        <authorList>
            <person name="Liu C."/>
            <person name="Liu B."/>
            <person name="Ren Y."/>
            <person name="Zhang Y."/>
            <person name="Wang H."/>
            <person name="Li S."/>
            <person name="Jiang F."/>
            <person name="Yin L."/>
            <person name="Zhang G."/>
            <person name="Qian W."/>
            <person name="Fan W."/>
        </authorList>
    </citation>
    <scope>NUCLEOTIDE SEQUENCE [LARGE SCALE GENOMIC DNA]</scope>
    <source>
        <strain evidence="2">SZHN2017</strain>
        <tissue evidence="2">Muscle</tissue>
    </source>
</reference>
<dbReference type="AlphaFoldDB" id="A0A2T7NHU4"/>
<dbReference type="InterPro" id="IPR035940">
    <property type="entry name" value="CAP_sf"/>
</dbReference>
<evidence type="ECO:0000259" key="1">
    <source>
        <dbReference type="SMART" id="SM00198"/>
    </source>
</evidence>
<dbReference type="SMART" id="SM00198">
    <property type="entry name" value="SCP"/>
    <property type="match status" value="1"/>
</dbReference>
<keyword evidence="3" id="KW-1185">Reference proteome</keyword>
<dbReference type="InterPro" id="IPR001283">
    <property type="entry name" value="CRISP-related"/>
</dbReference>
<proteinExistence type="predicted"/>
<dbReference type="Proteomes" id="UP000245119">
    <property type="component" value="Linkage Group LG12"/>
</dbReference>
<dbReference type="PANTHER" id="PTHR10334">
    <property type="entry name" value="CYSTEINE-RICH SECRETORY PROTEIN-RELATED"/>
    <property type="match status" value="1"/>
</dbReference>
<organism evidence="2 3">
    <name type="scientific">Pomacea canaliculata</name>
    <name type="common">Golden apple snail</name>
    <dbReference type="NCBI Taxonomy" id="400727"/>
    <lineage>
        <taxon>Eukaryota</taxon>
        <taxon>Metazoa</taxon>
        <taxon>Spiralia</taxon>
        <taxon>Lophotrochozoa</taxon>
        <taxon>Mollusca</taxon>
        <taxon>Gastropoda</taxon>
        <taxon>Caenogastropoda</taxon>
        <taxon>Architaenioglossa</taxon>
        <taxon>Ampullarioidea</taxon>
        <taxon>Ampullariidae</taxon>
        <taxon>Pomacea</taxon>
    </lineage>
</organism>
<feature type="domain" description="SCP" evidence="1">
    <location>
        <begin position="1"/>
        <end position="131"/>
    </location>
</feature>
<sequence>MLIKAHNDRRRQVQPVAEDMLFMTWDDQVELVAQNFVNKCIFTHNTNRSQQYSGTDYLGENLYTTTAEQVSMTKIVETWYGENVDYNLNTNVCAPNKVCGHYTQQDQAVVASEFWVASQRLSDLCLFNYVFFVETRLNVSLLLKRWIFHHTNVHTQGPIVGLED</sequence>
<dbReference type="SUPFAM" id="SSF55797">
    <property type="entry name" value="PR-1-like"/>
    <property type="match status" value="1"/>
</dbReference>
<dbReference type="Gene3D" id="3.40.33.10">
    <property type="entry name" value="CAP"/>
    <property type="match status" value="1"/>
</dbReference>
<dbReference type="InterPro" id="IPR014044">
    <property type="entry name" value="CAP_dom"/>
</dbReference>
<evidence type="ECO:0000313" key="2">
    <source>
        <dbReference type="EMBL" id="PVD20750.1"/>
    </source>
</evidence>